<dbReference type="HOGENOM" id="CLU_2831587_0_0_1"/>
<protein>
    <submittedName>
        <fullName evidence="1">Uncharacterized protein</fullName>
    </submittedName>
</protein>
<accession>A0A0C9WQ91</accession>
<evidence type="ECO:0000313" key="2">
    <source>
        <dbReference type="Proteomes" id="UP000054477"/>
    </source>
</evidence>
<proteinExistence type="predicted"/>
<dbReference type="AlphaFoldDB" id="A0A0C9WQ91"/>
<keyword evidence="2" id="KW-1185">Reference proteome</keyword>
<dbReference type="EMBL" id="KN839401">
    <property type="protein sequence ID" value="KIJ89848.1"/>
    <property type="molecule type" value="Genomic_DNA"/>
</dbReference>
<name>A0A0C9WQ91_9AGAR</name>
<sequence length="66" mass="7843">MEVGYRNPYRYVRELANNLNTDFEIEVGRWHDLAITMDLALPGSIWMMTRILPPEGEFRHLLRKVP</sequence>
<gene>
    <name evidence="1" type="ORF">K443DRAFT_687106</name>
</gene>
<dbReference type="Proteomes" id="UP000054477">
    <property type="component" value="Unassembled WGS sequence"/>
</dbReference>
<organism evidence="1 2">
    <name type="scientific">Laccaria amethystina LaAM-08-1</name>
    <dbReference type="NCBI Taxonomy" id="1095629"/>
    <lineage>
        <taxon>Eukaryota</taxon>
        <taxon>Fungi</taxon>
        <taxon>Dikarya</taxon>
        <taxon>Basidiomycota</taxon>
        <taxon>Agaricomycotina</taxon>
        <taxon>Agaricomycetes</taxon>
        <taxon>Agaricomycetidae</taxon>
        <taxon>Agaricales</taxon>
        <taxon>Agaricineae</taxon>
        <taxon>Hydnangiaceae</taxon>
        <taxon>Laccaria</taxon>
    </lineage>
</organism>
<evidence type="ECO:0000313" key="1">
    <source>
        <dbReference type="EMBL" id="KIJ89848.1"/>
    </source>
</evidence>
<reference evidence="2" key="2">
    <citation type="submission" date="2015-01" db="EMBL/GenBank/DDBJ databases">
        <title>Evolutionary Origins and Diversification of the Mycorrhizal Mutualists.</title>
        <authorList>
            <consortium name="DOE Joint Genome Institute"/>
            <consortium name="Mycorrhizal Genomics Consortium"/>
            <person name="Kohler A."/>
            <person name="Kuo A."/>
            <person name="Nagy L.G."/>
            <person name="Floudas D."/>
            <person name="Copeland A."/>
            <person name="Barry K.W."/>
            <person name="Cichocki N."/>
            <person name="Veneault-Fourrey C."/>
            <person name="LaButti K."/>
            <person name="Lindquist E.A."/>
            <person name="Lipzen A."/>
            <person name="Lundell T."/>
            <person name="Morin E."/>
            <person name="Murat C."/>
            <person name="Riley R."/>
            <person name="Ohm R."/>
            <person name="Sun H."/>
            <person name="Tunlid A."/>
            <person name="Henrissat B."/>
            <person name="Grigoriev I.V."/>
            <person name="Hibbett D.S."/>
            <person name="Martin F."/>
        </authorList>
    </citation>
    <scope>NUCLEOTIDE SEQUENCE [LARGE SCALE GENOMIC DNA]</scope>
    <source>
        <strain evidence="2">LaAM-08-1</strain>
    </source>
</reference>
<reference evidence="1 2" key="1">
    <citation type="submission" date="2014-04" db="EMBL/GenBank/DDBJ databases">
        <authorList>
            <consortium name="DOE Joint Genome Institute"/>
            <person name="Kuo A."/>
            <person name="Kohler A."/>
            <person name="Nagy L.G."/>
            <person name="Floudas D."/>
            <person name="Copeland A."/>
            <person name="Barry K.W."/>
            <person name="Cichocki N."/>
            <person name="Veneault-Fourrey C."/>
            <person name="LaButti K."/>
            <person name="Lindquist E.A."/>
            <person name="Lipzen A."/>
            <person name="Lundell T."/>
            <person name="Morin E."/>
            <person name="Murat C."/>
            <person name="Sun H."/>
            <person name="Tunlid A."/>
            <person name="Henrissat B."/>
            <person name="Grigoriev I.V."/>
            <person name="Hibbett D.S."/>
            <person name="Martin F."/>
            <person name="Nordberg H.P."/>
            <person name="Cantor M.N."/>
            <person name="Hua S.X."/>
        </authorList>
    </citation>
    <scope>NUCLEOTIDE SEQUENCE [LARGE SCALE GENOMIC DNA]</scope>
    <source>
        <strain evidence="1 2">LaAM-08-1</strain>
    </source>
</reference>